<dbReference type="OrthoDB" id="10252718at2759"/>
<reference evidence="1 2" key="1">
    <citation type="submission" date="2020-04" db="EMBL/GenBank/DDBJ databases">
        <authorList>
            <person name="Wallbank WR R."/>
            <person name="Pardo Diaz C."/>
            <person name="Kozak K."/>
            <person name="Martin S."/>
            <person name="Jiggins C."/>
            <person name="Moest M."/>
            <person name="Warren A I."/>
            <person name="Byers J.R.P. K."/>
            <person name="Montejo-Kovacevich G."/>
            <person name="Yen C E."/>
        </authorList>
    </citation>
    <scope>NUCLEOTIDE SEQUENCE [LARGE SCALE GENOMIC DNA]</scope>
</reference>
<accession>A0A8S0ZUK5</accession>
<name>A0A8S0ZUK5_ARCPL</name>
<evidence type="ECO:0000313" key="1">
    <source>
        <dbReference type="EMBL" id="CAB3238431.1"/>
    </source>
</evidence>
<sequence length="69" mass="8009">MILCEIKCLRVNHVSVKILHSSNNRESCALKKTSFGTFKSQDQITEHRLKNETKHELSDFDDEGEDLNF</sequence>
<gene>
    <name evidence="1" type="ORF">APLA_LOCUS8224</name>
</gene>
<dbReference type="AlphaFoldDB" id="A0A8S0ZUK5"/>
<evidence type="ECO:0000313" key="2">
    <source>
        <dbReference type="Proteomes" id="UP000494256"/>
    </source>
</evidence>
<comment type="caution">
    <text evidence="1">The sequence shown here is derived from an EMBL/GenBank/DDBJ whole genome shotgun (WGS) entry which is preliminary data.</text>
</comment>
<protein>
    <submittedName>
        <fullName evidence="1">Uncharacterized protein</fullName>
    </submittedName>
</protein>
<organism evidence="1 2">
    <name type="scientific">Arctia plantaginis</name>
    <name type="common">Wood tiger moth</name>
    <name type="synonym">Phalaena plantaginis</name>
    <dbReference type="NCBI Taxonomy" id="874455"/>
    <lineage>
        <taxon>Eukaryota</taxon>
        <taxon>Metazoa</taxon>
        <taxon>Ecdysozoa</taxon>
        <taxon>Arthropoda</taxon>
        <taxon>Hexapoda</taxon>
        <taxon>Insecta</taxon>
        <taxon>Pterygota</taxon>
        <taxon>Neoptera</taxon>
        <taxon>Endopterygota</taxon>
        <taxon>Lepidoptera</taxon>
        <taxon>Glossata</taxon>
        <taxon>Ditrysia</taxon>
        <taxon>Noctuoidea</taxon>
        <taxon>Erebidae</taxon>
        <taxon>Arctiinae</taxon>
        <taxon>Arctia</taxon>
    </lineage>
</organism>
<dbReference type="EMBL" id="CADEBD010000306">
    <property type="protein sequence ID" value="CAB3238431.1"/>
    <property type="molecule type" value="Genomic_DNA"/>
</dbReference>
<dbReference type="Proteomes" id="UP000494256">
    <property type="component" value="Unassembled WGS sequence"/>
</dbReference>
<proteinExistence type="predicted"/>